<gene>
    <name evidence="10" type="primary">glpD</name>
    <name evidence="10" type="ORF">ETAA1_59070</name>
</gene>
<dbReference type="InterPro" id="IPR006076">
    <property type="entry name" value="FAD-dep_OxRdtase"/>
</dbReference>
<name>A0A517Y2B0_9BACT</name>
<evidence type="ECO:0000256" key="5">
    <source>
        <dbReference type="ARBA" id="ARBA00022827"/>
    </source>
</evidence>
<evidence type="ECO:0000313" key="10">
    <source>
        <dbReference type="EMBL" id="QDU23897.1"/>
    </source>
</evidence>
<keyword evidence="3 7" id="KW-0285">Flavoprotein</keyword>
<keyword evidence="11" id="KW-1185">Reference proteome</keyword>
<dbReference type="PRINTS" id="PR01001">
    <property type="entry name" value="FADG3PDH"/>
</dbReference>
<dbReference type="Proteomes" id="UP000319576">
    <property type="component" value="Chromosome"/>
</dbReference>
<dbReference type="GO" id="GO:0009331">
    <property type="term" value="C:glycerol-3-phosphate dehydrogenase (FAD) complex"/>
    <property type="evidence" value="ECO:0007669"/>
    <property type="project" value="UniProtKB-UniRule"/>
</dbReference>
<dbReference type="InterPro" id="IPR000447">
    <property type="entry name" value="G3P_DH_FAD-dep"/>
</dbReference>
<dbReference type="AlphaFoldDB" id="A0A517Y2B0"/>
<organism evidence="10 11">
    <name type="scientific">Urbifossiella limnaea</name>
    <dbReference type="NCBI Taxonomy" id="2528023"/>
    <lineage>
        <taxon>Bacteria</taxon>
        <taxon>Pseudomonadati</taxon>
        <taxon>Planctomycetota</taxon>
        <taxon>Planctomycetia</taxon>
        <taxon>Gemmatales</taxon>
        <taxon>Gemmataceae</taxon>
        <taxon>Urbifossiella</taxon>
    </lineage>
</organism>
<dbReference type="InterPro" id="IPR038299">
    <property type="entry name" value="DAO_C_sf"/>
</dbReference>
<dbReference type="GO" id="GO:0004368">
    <property type="term" value="F:glycerol-3-phosphate dehydrogenase (quinone) activity"/>
    <property type="evidence" value="ECO:0007669"/>
    <property type="project" value="UniProtKB-EC"/>
</dbReference>
<dbReference type="Gene3D" id="3.50.50.60">
    <property type="entry name" value="FAD/NAD(P)-binding domain"/>
    <property type="match status" value="1"/>
</dbReference>
<dbReference type="GO" id="GO:0046168">
    <property type="term" value="P:glycerol-3-phosphate catabolic process"/>
    <property type="evidence" value="ECO:0007669"/>
    <property type="project" value="TreeGrafter"/>
</dbReference>
<dbReference type="RefSeq" id="WP_202920497.1">
    <property type="nucleotide sequence ID" value="NZ_CP036273.1"/>
</dbReference>
<dbReference type="EC" id="1.1.5.3" evidence="7"/>
<dbReference type="GO" id="GO:0006071">
    <property type="term" value="P:glycerol metabolic process"/>
    <property type="evidence" value="ECO:0007669"/>
    <property type="project" value="UniProtKB-KW"/>
</dbReference>
<keyword evidence="4" id="KW-0319">Glycerol metabolism</keyword>
<evidence type="ECO:0000313" key="11">
    <source>
        <dbReference type="Proteomes" id="UP000319576"/>
    </source>
</evidence>
<evidence type="ECO:0000256" key="1">
    <source>
        <dbReference type="ARBA" id="ARBA00001974"/>
    </source>
</evidence>
<evidence type="ECO:0000256" key="7">
    <source>
        <dbReference type="RuleBase" id="RU361217"/>
    </source>
</evidence>
<evidence type="ECO:0000256" key="6">
    <source>
        <dbReference type="ARBA" id="ARBA00023002"/>
    </source>
</evidence>
<dbReference type="PANTHER" id="PTHR11985:SF35">
    <property type="entry name" value="ANAEROBIC GLYCEROL-3-PHOSPHATE DEHYDROGENASE SUBUNIT A"/>
    <property type="match status" value="1"/>
</dbReference>
<dbReference type="SUPFAM" id="SSF51905">
    <property type="entry name" value="FAD/NAD(P)-binding domain"/>
    <property type="match status" value="1"/>
</dbReference>
<dbReference type="Gene3D" id="1.10.8.870">
    <property type="entry name" value="Alpha-glycerophosphate oxidase, cap domain"/>
    <property type="match status" value="1"/>
</dbReference>
<dbReference type="Pfam" id="PF16901">
    <property type="entry name" value="DAO_C"/>
    <property type="match status" value="1"/>
</dbReference>
<keyword evidence="5" id="KW-0274">FAD</keyword>
<accession>A0A517Y2B0</accession>
<proteinExistence type="inferred from homology"/>
<dbReference type="InterPro" id="IPR031656">
    <property type="entry name" value="DAO_C"/>
</dbReference>
<dbReference type="EMBL" id="CP036273">
    <property type="protein sequence ID" value="QDU23897.1"/>
    <property type="molecule type" value="Genomic_DNA"/>
</dbReference>
<evidence type="ECO:0000259" key="8">
    <source>
        <dbReference type="Pfam" id="PF01266"/>
    </source>
</evidence>
<evidence type="ECO:0000256" key="2">
    <source>
        <dbReference type="ARBA" id="ARBA00007330"/>
    </source>
</evidence>
<dbReference type="KEGG" id="uli:ETAA1_59070"/>
<comment type="cofactor">
    <cofactor evidence="1 7">
        <name>FAD</name>
        <dbReference type="ChEBI" id="CHEBI:57692"/>
    </cofactor>
</comment>
<sequence>MTRADMLARAADRRDPWDVVVVGGGATGAGVAVDAAARGYSVLLLERADFGSGTSSRSTKLVHGGVRYLRQGNLGLVTGALRERGRLRRNAPHLVHDLRFVLPCYRRLDLLKFGAGLTAYDLLAGRERFGRSKLLSAGRVSRLLPTVRTGGLRGGVLYHDGQFDDARLLIALIRTAADRGAVVLNQAPVTELLSHQGHVRGLMFHDAETGTQVRAAARVVVNAAGPFCDEVRRLADPATAPLLAASQGSHVVLPRRFLPTDHALLIPETPDGRVLFAIPWHGHTVVGTTDVPIPAAPTDPTASDAEIDFILETAGRYLATPPTRADVLATFAGVRPLVKGDAASTAGLSRDHVIRTDQPGLVTITGGKWTTYRAMAEECVDVAARLANLPPRPCPTAELRLHGAADVDATDEYSGYGSDASAVRAIVESDAALRERLHPDLPYRAGEVLWAARHEMARTADDVLFRRLRAGALNAAATAAMRPRVEALLREA</sequence>
<protein>
    <recommendedName>
        <fullName evidence="7">Glycerol-3-phosphate dehydrogenase</fullName>
        <ecNumber evidence="7">1.1.5.3</ecNumber>
    </recommendedName>
</protein>
<evidence type="ECO:0000256" key="4">
    <source>
        <dbReference type="ARBA" id="ARBA00022798"/>
    </source>
</evidence>
<comment type="similarity">
    <text evidence="2 7">Belongs to the FAD-dependent glycerol-3-phosphate dehydrogenase family.</text>
</comment>
<dbReference type="PROSITE" id="PS00978">
    <property type="entry name" value="FAD_G3PDH_2"/>
    <property type="match status" value="1"/>
</dbReference>
<comment type="catalytic activity">
    <reaction evidence="7">
        <text>a quinone + sn-glycerol 3-phosphate = dihydroxyacetone phosphate + a quinol</text>
        <dbReference type="Rhea" id="RHEA:18977"/>
        <dbReference type="ChEBI" id="CHEBI:24646"/>
        <dbReference type="ChEBI" id="CHEBI:57597"/>
        <dbReference type="ChEBI" id="CHEBI:57642"/>
        <dbReference type="ChEBI" id="CHEBI:132124"/>
        <dbReference type="EC" id="1.1.5.3"/>
    </reaction>
</comment>
<reference evidence="10 11" key="1">
    <citation type="submission" date="2019-02" db="EMBL/GenBank/DDBJ databases">
        <title>Deep-cultivation of Planctomycetes and their phenomic and genomic characterization uncovers novel biology.</title>
        <authorList>
            <person name="Wiegand S."/>
            <person name="Jogler M."/>
            <person name="Boedeker C."/>
            <person name="Pinto D."/>
            <person name="Vollmers J."/>
            <person name="Rivas-Marin E."/>
            <person name="Kohn T."/>
            <person name="Peeters S.H."/>
            <person name="Heuer A."/>
            <person name="Rast P."/>
            <person name="Oberbeckmann S."/>
            <person name="Bunk B."/>
            <person name="Jeske O."/>
            <person name="Meyerdierks A."/>
            <person name="Storesund J.E."/>
            <person name="Kallscheuer N."/>
            <person name="Luecker S."/>
            <person name="Lage O.M."/>
            <person name="Pohl T."/>
            <person name="Merkel B.J."/>
            <person name="Hornburger P."/>
            <person name="Mueller R.-W."/>
            <person name="Bruemmer F."/>
            <person name="Labrenz M."/>
            <person name="Spormann A.M."/>
            <person name="Op den Camp H."/>
            <person name="Overmann J."/>
            <person name="Amann R."/>
            <person name="Jetten M.S.M."/>
            <person name="Mascher T."/>
            <person name="Medema M.H."/>
            <person name="Devos D.P."/>
            <person name="Kaster A.-K."/>
            <person name="Ovreas L."/>
            <person name="Rohde M."/>
            <person name="Galperin M.Y."/>
            <person name="Jogler C."/>
        </authorList>
    </citation>
    <scope>NUCLEOTIDE SEQUENCE [LARGE SCALE GENOMIC DNA]</scope>
    <source>
        <strain evidence="10 11">ETA_A1</strain>
    </source>
</reference>
<evidence type="ECO:0000256" key="3">
    <source>
        <dbReference type="ARBA" id="ARBA00022630"/>
    </source>
</evidence>
<dbReference type="PANTHER" id="PTHR11985">
    <property type="entry name" value="GLYCEROL-3-PHOSPHATE DEHYDROGENASE"/>
    <property type="match status" value="1"/>
</dbReference>
<dbReference type="PROSITE" id="PS00977">
    <property type="entry name" value="FAD_G3PDH_1"/>
    <property type="match status" value="1"/>
</dbReference>
<dbReference type="Gene3D" id="3.30.9.10">
    <property type="entry name" value="D-Amino Acid Oxidase, subunit A, domain 2"/>
    <property type="match status" value="1"/>
</dbReference>
<dbReference type="Pfam" id="PF01266">
    <property type="entry name" value="DAO"/>
    <property type="match status" value="1"/>
</dbReference>
<dbReference type="InterPro" id="IPR036188">
    <property type="entry name" value="FAD/NAD-bd_sf"/>
</dbReference>
<feature type="domain" description="FAD dependent oxidoreductase" evidence="8">
    <location>
        <begin position="18"/>
        <end position="372"/>
    </location>
</feature>
<evidence type="ECO:0000259" key="9">
    <source>
        <dbReference type="Pfam" id="PF16901"/>
    </source>
</evidence>
<keyword evidence="6 7" id="KW-0560">Oxidoreductase</keyword>
<feature type="domain" description="Alpha-glycerophosphate oxidase C-terminal" evidence="9">
    <location>
        <begin position="414"/>
        <end position="490"/>
    </location>
</feature>